<gene>
    <name evidence="2" type="ORF">DI536_20510</name>
</gene>
<sequence>MIAFIAAIAVAAAPVAHRKVVTEDGAALALYRYGTGEKPVLFVVDFGFDRTLAEPLATYLAERGRLVYVAELRGQGASSPGMSLRSVVHLDFAALQRAIGTRVDLIAHGYAGSLALAAAGHELDVRKVVAFSTPMIPEPPTELQEWLLSNGARFSSLDAETFDQLFAMQSKANPLQLSELRRTGTRDLSRAMASELLAWLKTGDLPLDDGTTVLRRLRGYERPTLMFLGLANAWAPSEACVILREFAPGDVRLRSFSRFSNGDDFAHVTLLMGALAPTLVFPDAEAFLR</sequence>
<organism evidence="2 3">
    <name type="scientific">Archangium gephyra</name>
    <dbReference type="NCBI Taxonomy" id="48"/>
    <lineage>
        <taxon>Bacteria</taxon>
        <taxon>Pseudomonadati</taxon>
        <taxon>Myxococcota</taxon>
        <taxon>Myxococcia</taxon>
        <taxon>Myxococcales</taxon>
        <taxon>Cystobacterineae</taxon>
        <taxon>Archangiaceae</taxon>
        <taxon>Archangium</taxon>
    </lineage>
</organism>
<name>A0A2W5VIK2_9BACT</name>
<evidence type="ECO:0000259" key="1">
    <source>
        <dbReference type="Pfam" id="PF12697"/>
    </source>
</evidence>
<proteinExistence type="predicted"/>
<dbReference type="SUPFAM" id="SSF53474">
    <property type="entry name" value="alpha/beta-Hydrolases"/>
    <property type="match status" value="1"/>
</dbReference>
<dbReference type="InterPro" id="IPR029058">
    <property type="entry name" value="AB_hydrolase_fold"/>
</dbReference>
<evidence type="ECO:0000313" key="3">
    <source>
        <dbReference type="Proteomes" id="UP000249061"/>
    </source>
</evidence>
<evidence type="ECO:0000313" key="2">
    <source>
        <dbReference type="EMBL" id="PZR10211.1"/>
    </source>
</evidence>
<protein>
    <recommendedName>
        <fullName evidence="1">AB hydrolase-1 domain-containing protein</fullName>
    </recommendedName>
</protein>
<dbReference type="EMBL" id="QFQP01000018">
    <property type="protein sequence ID" value="PZR10211.1"/>
    <property type="molecule type" value="Genomic_DNA"/>
</dbReference>
<reference evidence="2 3" key="1">
    <citation type="submission" date="2017-08" db="EMBL/GenBank/DDBJ databases">
        <title>Infants hospitalized years apart are colonized by the same room-sourced microbial strains.</title>
        <authorList>
            <person name="Brooks B."/>
            <person name="Olm M.R."/>
            <person name="Firek B.A."/>
            <person name="Baker R."/>
            <person name="Thomas B.C."/>
            <person name="Morowitz M.J."/>
            <person name="Banfield J.F."/>
        </authorList>
    </citation>
    <scope>NUCLEOTIDE SEQUENCE [LARGE SCALE GENOMIC DNA]</scope>
    <source>
        <strain evidence="2">S2_003_000_R2_14</strain>
    </source>
</reference>
<dbReference type="Gene3D" id="3.40.50.1820">
    <property type="entry name" value="alpha/beta hydrolase"/>
    <property type="match status" value="1"/>
</dbReference>
<feature type="domain" description="AB hydrolase-1" evidence="1">
    <location>
        <begin position="48"/>
        <end position="236"/>
    </location>
</feature>
<comment type="caution">
    <text evidence="2">The sequence shown here is derived from an EMBL/GenBank/DDBJ whole genome shotgun (WGS) entry which is preliminary data.</text>
</comment>
<dbReference type="Pfam" id="PF12697">
    <property type="entry name" value="Abhydrolase_6"/>
    <property type="match status" value="1"/>
</dbReference>
<dbReference type="Proteomes" id="UP000249061">
    <property type="component" value="Unassembled WGS sequence"/>
</dbReference>
<dbReference type="InterPro" id="IPR000073">
    <property type="entry name" value="AB_hydrolase_1"/>
</dbReference>
<dbReference type="AlphaFoldDB" id="A0A2W5VIK2"/>
<accession>A0A2W5VIK2</accession>